<organism evidence="4 5">
    <name type="scientific">Paramuricea clavata</name>
    <name type="common">Red gorgonian</name>
    <name type="synonym">Violescent sea-whip</name>
    <dbReference type="NCBI Taxonomy" id="317549"/>
    <lineage>
        <taxon>Eukaryota</taxon>
        <taxon>Metazoa</taxon>
        <taxon>Cnidaria</taxon>
        <taxon>Anthozoa</taxon>
        <taxon>Octocorallia</taxon>
        <taxon>Malacalcyonacea</taxon>
        <taxon>Plexauridae</taxon>
        <taxon>Paramuricea</taxon>
    </lineage>
</organism>
<sequence>MEYDSYNEDNEERDSSVSEEQSDEYSSDTMEDVEVCSWSSCMKSLSLVTWIHVALTVTIYSLCM</sequence>
<reference evidence="4" key="1">
    <citation type="submission" date="2020-04" db="EMBL/GenBank/DDBJ databases">
        <authorList>
            <person name="Alioto T."/>
            <person name="Alioto T."/>
            <person name="Gomez Garrido J."/>
        </authorList>
    </citation>
    <scope>NUCLEOTIDE SEQUENCE</scope>
    <source>
        <strain evidence="4">A484AB</strain>
    </source>
</reference>
<evidence type="ECO:0000256" key="1">
    <source>
        <dbReference type="SAM" id="MobiDB-lite"/>
    </source>
</evidence>
<keyword evidence="2" id="KW-0472">Membrane</keyword>
<proteinExistence type="predicted"/>
<dbReference type="EMBL" id="CACRXK020013449">
    <property type="protein sequence ID" value="CAB4025158.1"/>
    <property type="molecule type" value="Genomic_DNA"/>
</dbReference>
<dbReference type="AlphaFoldDB" id="A0A6S7J3Z8"/>
<keyword evidence="2" id="KW-0812">Transmembrane</keyword>
<keyword evidence="5" id="KW-1185">Reference proteome</keyword>
<name>A0A6S7J3Z8_PARCT</name>
<evidence type="ECO:0000256" key="2">
    <source>
        <dbReference type="SAM" id="Phobius"/>
    </source>
</evidence>
<evidence type="ECO:0000313" key="5">
    <source>
        <dbReference type="Proteomes" id="UP001152795"/>
    </source>
</evidence>
<comment type="caution">
    <text evidence="4">The sequence shown here is derived from an EMBL/GenBank/DDBJ whole genome shotgun (WGS) entry which is preliminary data.</text>
</comment>
<keyword evidence="2" id="KW-1133">Transmembrane helix</keyword>
<dbReference type="EMBL" id="CACRXK020001727">
    <property type="protein sequence ID" value="CAB3990797.1"/>
    <property type="molecule type" value="Genomic_DNA"/>
</dbReference>
<evidence type="ECO:0000313" key="4">
    <source>
        <dbReference type="EMBL" id="CAB4025158.1"/>
    </source>
</evidence>
<evidence type="ECO:0000313" key="3">
    <source>
        <dbReference type="EMBL" id="CAB3990797.1"/>
    </source>
</evidence>
<accession>A0A6S7J3Z8</accession>
<gene>
    <name evidence="4" type="ORF">PACLA_8A017175</name>
    <name evidence="3" type="ORF">PACLA_8A025725</name>
</gene>
<feature type="transmembrane region" description="Helical" evidence="2">
    <location>
        <begin position="47"/>
        <end position="63"/>
    </location>
</feature>
<feature type="compositionally biased region" description="Acidic residues" evidence="1">
    <location>
        <begin position="1"/>
        <end position="12"/>
    </location>
</feature>
<feature type="region of interest" description="Disordered" evidence="1">
    <location>
        <begin position="1"/>
        <end position="28"/>
    </location>
</feature>
<dbReference type="Proteomes" id="UP001152795">
    <property type="component" value="Unassembled WGS sequence"/>
</dbReference>
<protein>
    <submittedName>
        <fullName evidence="4">Uncharacterized protein</fullName>
    </submittedName>
</protein>